<dbReference type="InterPro" id="IPR001830">
    <property type="entry name" value="Glyco_trans_20"/>
</dbReference>
<evidence type="ECO:0000313" key="2">
    <source>
        <dbReference type="EMBL" id="MBS8260071.1"/>
    </source>
</evidence>
<comment type="similarity">
    <text evidence="1">Belongs to the glycosyltransferase 20 family.</text>
</comment>
<dbReference type="Pfam" id="PF00982">
    <property type="entry name" value="Glyco_transf_20"/>
    <property type="match status" value="1"/>
</dbReference>
<dbReference type="Gene3D" id="3.40.50.2000">
    <property type="entry name" value="Glycogen Phosphorylase B"/>
    <property type="match status" value="2"/>
</dbReference>
<protein>
    <submittedName>
        <fullName evidence="2">Trehalose-6-phosphate synthase</fullName>
    </submittedName>
</protein>
<dbReference type="GO" id="GO:0005992">
    <property type="term" value="P:trehalose biosynthetic process"/>
    <property type="evidence" value="ECO:0007669"/>
    <property type="project" value="InterPro"/>
</dbReference>
<accession>A0A944CDD1</accession>
<sequence length="480" mass="53621">MSRLVVVSNRMPLGDKPSGGLVVALKDTMEERGGLWVGITREEASSAGAEMPRSQGLENHPAGPFERKSCSIEASLYDDYYLGYANSVLWPLCHGRTDLLDLRLSFREAYLEVNRQLADALARELRPDDVVWVHDYHLFPLADALRRRGVFNPIGFFLHIPFPSSANVGALSNVGELAEWLSSYDLVGLQTNRDVASCLEVFRTLKESEFLMDGSVRYRDRTVDLKSFPIGIEASAFQKIAQNAEPLPRAEHGPQKLIIGAERLDYSKGLPHRFKAFGYLLETREELRGEVSFVQIASPTREDVQAYREIREQLEQLSGSVNGWFSDINYTPIQYINRMIDRNRLAGLYRHAQVGLVTPLADGMNLVAKEYVAAQDPSDPGVLVLSNFAGAAEQLGDHALTANPYDAAQMADCISQALSMERAERIERHSAMLENVLNEDVDWWASSFLRHLEDKSMGTDFLSLLQNLPDDGIDAEKADA</sequence>
<proteinExistence type="inferred from homology"/>
<dbReference type="RefSeq" id="WP_213215576.1">
    <property type="nucleotide sequence ID" value="NZ_QTKU01000001.1"/>
</dbReference>
<reference evidence="2" key="2">
    <citation type="journal article" date="2021" name="Microorganisms">
        <title>Bacterial Dimethylsulfoniopropionate Biosynthesis in the East China Sea.</title>
        <authorList>
            <person name="Liu J."/>
            <person name="Zhang Y."/>
            <person name="Liu J."/>
            <person name="Zhong H."/>
            <person name="Williams B.T."/>
            <person name="Zheng Y."/>
            <person name="Curson A.R.J."/>
            <person name="Sun C."/>
            <person name="Sun H."/>
            <person name="Song D."/>
            <person name="Wagner Mackenzie B."/>
            <person name="Bermejo Martinez A."/>
            <person name="Todd J.D."/>
            <person name="Zhang X.H."/>
        </authorList>
    </citation>
    <scope>NUCLEOTIDE SEQUENCE</scope>
    <source>
        <strain evidence="2">AESS21</strain>
    </source>
</reference>
<dbReference type="PANTHER" id="PTHR10788">
    <property type="entry name" value="TREHALOSE-6-PHOSPHATE SYNTHASE"/>
    <property type="match status" value="1"/>
</dbReference>
<dbReference type="AlphaFoldDB" id="A0A944CDD1"/>
<reference evidence="2" key="1">
    <citation type="submission" date="2018-08" db="EMBL/GenBank/DDBJ databases">
        <authorList>
            <person name="Jin W."/>
            <person name="Wang H."/>
            <person name="Yang Y."/>
            <person name="Li M."/>
            <person name="Liu J."/>
        </authorList>
    </citation>
    <scope>NUCLEOTIDE SEQUENCE</scope>
    <source>
        <strain evidence="2">AESS21</strain>
    </source>
</reference>
<dbReference type="Proteomes" id="UP000705379">
    <property type="component" value="Unassembled WGS sequence"/>
</dbReference>
<evidence type="ECO:0000313" key="3">
    <source>
        <dbReference type="Proteomes" id="UP000705379"/>
    </source>
</evidence>
<organism evidence="2 3">
    <name type="scientific">Roseibium polysiphoniae</name>
    <dbReference type="NCBI Taxonomy" id="2571221"/>
    <lineage>
        <taxon>Bacteria</taxon>
        <taxon>Pseudomonadati</taxon>
        <taxon>Pseudomonadota</taxon>
        <taxon>Alphaproteobacteria</taxon>
        <taxon>Hyphomicrobiales</taxon>
        <taxon>Stappiaceae</taxon>
        <taxon>Roseibium</taxon>
    </lineage>
</organism>
<evidence type="ECO:0000256" key="1">
    <source>
        <dbReference type="ARBA" id="ARBA00008799"/>
    </source>
</evidence>
<dbReference type="SUPFAM" id="SSF53756">
    <property type="entry name" value="UDP-Glycosyltransferase/glycogen phosphorylase"/>
    <property type="match status" value="1"/>
</dbReference>
<dbReference type="CDD" id="cd03788">
    <property type="entry name" value="GT20_TPS"/>
    <property type="match status" value="1"/>
</dbReference>
<gene>
    <name evidence="2" type="ORF">DYI23_07570</name>
</gene>
<dbReference type="PANTHER" id="PTHR10788:SF106">
    <property type="entry name" value="BCDNA.GH08860"/>
    <property type="match status" value="1"/>
</dbReference>
<name>A0A944CDD1_9HYPH</name>
<comment type="caution">
    <text evidence="2">The sequence shown here is derived from an EMBL/GenBank/DDBJ whole genome shotgun (WGS) entry which is preliminary data.</text>
</comment>
<dbReference type="GO" id="GO:0003825">
    <property type="term" value="F:alpha,alpha-trehalose-phosphate synthase (UDP-forming) activity"/>
    <property type="evidence" value="ECO:0007669"/>
    <property type="project" value="TreeGrafter"/>
</dbReference>
<dbReference type="EMBL" id="QTKU01000001">
    <property type="protein sequence ID" value="MBS8260071.1"/>
    <property type="molecule type" value="Genomic_DNA"/>
</dbReference>